<evidence type="ECO:0000313" key="4">
    <source>
        <dbReference type="Proteomes" id="UP000283341"/>
    </source>
</evidence>
<dbReference type="EMBL" id="QRVJ01000012">
    <property type="protein sequence ID" value="RGS35863.1"/>
    <property type="molecule type" value="Genomic_DNA"/>
</dbReference>
<keyword evidence="2" id="KW-0812">Transmembrane</keyword>
<comment type="caution">
    <text evidence="3">The sequence shown here is derived from an EMBL/GenBank/DDBJ whole genome shotgun (WGS) entry which is preliminary data.</text>
</comment>
<accession>A0A412IFX6</accession>
<proteinExistence type="predicted"/>
<protein>
    <submittedName>
        <fullName evidence="3">Uncharacterized protein</fullName>
    </submittedName>
</protein>
<name>A0A412IFX6_9BACE</name>
<keyword evidence="2" id="KW-0472">Membrane</keyword>
<organism evidence="3 4">
    <name type="scientific">Bacteroides cellulosilyticus</name>
    <dbReference type="NCBI Taxonomy" id="246787"/>
    <lineage>
        <taxon>Bacteria</taxon>
        <taxon>Pseudomonadati</taxon>
        <taxon>Bacteroidota</taxon>
        <taxon>Bacteroidia</taxon>
        <taxon>Bacteroidales</taxon>
        <taxon>Bacteroidaceae</taxon>
        <taxon>Bacteroides</taxon>
    </lineage>
</organism>
<dbReference type="Proteomes" id="UP000283341">
    <property type="component" value="Unassembled WGS sequence"/>
</dbReference>
<dbReference type="RefSeq" id="WP_118402872.1">
    <property type="nucleotide sequence ID" value="NZ_QRVJ01000012.1"/>
</dbReference>
<feature type="transmembrane region" description="Helical" evidence="2">
    <location>
        <begin position="6"/>
        <end position="28"/>
    </location>
</feature>
<reference evidence="3 4" key="1">
    <citation type="submission" date="2018-08" db="EMBL/GenBank/DDBJ databases">
        <title>A genome reference for cultivated species of the human gut microbiota.</title>
        <authorList>
            <person name="Zou Y."/>
            <person name="Xue W."/>
            <person name="Luo G."/>
        </authorList>
    </citation>
    <scope>NUCLEOTIDE SEQUENCE [LARGE SCALE GENOMIC DNA]</scope>
    <source>
        <strain evidence="3 4">AF22-3AC</strain>
    </source>
</reference>
<evidence type="ECO:0000313" key="3">
    <source>
        <dbReference type="EMBL" id="RGS35863.1"/>
    </source>
</evidence>
<keyword evidence="2" id="KW-1133">Transmembrane helix</keyword>
<feature type="compositionally biased region" description="Basic and acidic residues" evidence="1">
    <location>
        <begin position="129"/>
        <end position="149"/>
    </location>
</feature>
<sequence length="149" mass="16757">MDFLMQILGSLFPAGLGAAIGTLFGWFFNRRLSKARNGGDVDAAYMDNIQNLRSDLLNSINENRKLYRAIARLDRTVARATTCRHWNDCPIRDELQKSGSDGDNLPAPKRQPAKQKRVRAPTGTGTAQHGEDRISDRDTEYYTDRDGLQ</sequence>
<dbReference type="AlphaFoldDB" id="A0A412IFX6"/>
<evidence type="ECO:0000256" key="2">
    <source>
        <dbReference type="SAM" id="Phobius"/>
    </source>
</evidence>
<gene>
    <name evidence="3" type="ORF">DWX97_14455</name>
</gene>
<feature type="region of interest" description="Disordered" evidence="1">
    <location>
        <begin position="91"/>
        <end position="149"/>
    </location>
</feature>
<evidence type="ECO:0000256" key="1">
    <source>
        <dbReference type="SAM" id="MobiDB-lite"/>
    </source>
</evidence>